<feature type="transmembrane region" description="Helical" evidence="2">
    <location>
        <begin position="12"/>
        <end position="32"/>
    </location>
</feature>
<protein>
    <recommendedName>
        <fullName evidence="5">Transmembrane protein</fullName>
    </recommendedName>
</protein>
<accession>A0A9D2A6U8</accession>
<gene>
    <name evidence="3" type="ORF">H9819_09765</name>
</gene>
<comment type="caution">
    <text evidence="3">The sequence shown here is derived from an EMBL/GenBank/DDBJ whole genome shotgun (WGS) entry which is preliminary data.</text>
</comment>
<evidence type="ECO:0000313" key="4">
    <source>
        <dbReference type="Proteomes" id="UP000824023"/>
    </source>
</evidence>
<feature type="region of interest" description="Disordered" evidence="1">
    <location>
        <begin position="174"/>
        <end position="201"/>
    </location>
</feature>
<sequence>MGALFNIISYSIGNLFLGVLLTAVGVALMFFIIRSWFSNRAFTLISYGVGVILFFFLSFQAILLCGAVTIRSYSADVEEAINGWVRDVPEYVTFDEGNSQEILGMIQEEWPLVGYFIGGADFTGHTPLNIASAMADELRAYMTRFIWRRVGWSALFVVVAAVVVIQTMEQTGRARRATSSRARSTGGSRRRGARPKRYDDF</sequence>
<keyword evidence="2" id="KW-0812">Transmembrane</keyword>
<organism evidence="3 4">
    <name type="scientific">Candidatus Bacteroides merdipullorum</name>
    <dbReference type="NCBI Taxonomy" id="2838474"/>
    <lineage>
        <taxon>Bacteria</taxon>
        <taxon>Pseudomonadati</taxon>
        <taxon>Bacteroidota</taxon>
        <taxon>Bacteroidia</taxon>
        <taxon>Bacteroidales</taxon>
        <taxon>Bacteroidaceae</taxon>
        <taxon>Bacteroides</taxon>
    </lineage>
</organism>
<reference evidence="3" key="2">
    <citation type="submission" date="2021-04" db="EMBL/GenBank/DDBJ databases">
        <authorList>
            <person name="Gilroy R."/>
        </authorList>
    </citation>
    <scope>NUCLEOTIDE SEQUENCE</scope>
    <source>
        <strain evidence="3">ChiHjej12B11-24981</strain>
    </source>
</reference>
<keyword evidence="2" id="KW-1133">Transmembrane helix</keyword>
<dbReference type="Proteomes" id="UP000824023">
    <property type="component" value="Unassembled WGS sequence"/>
</dbReference>
<evidence type="ECO:0000313" key="3">
    <source>
        <dbReference type="EMBL" id="HIZ02515.1"/>
    </source>
</evidence>
<feature type="transmembrane region" description="Helical" evidence="2">
    <location>
        <begin position="44"/>
        <end position="70"/>
    </location>
</feature>
<reference evidence="3" key="1">
    <citation type="journal article" date="2021" name="PeerJ">
        <title>Extensive microbial diversity within the chicken gut microbiome revealed by metagenomics and culture.</title>
        <authorList>
            <person name="Gilroy R."/>
            <person name="Ravi A."/>
            <person name="Getino M."/>
            <person name="Pursley I."/>
            <person name="Horton D.L."/>
            <person name="Alikhan N.F."/>
            <person name="Baker D."/>
            <person name="Gharbi K."/>
            <person name="Hall N."/>
            <person name="Watson M."/>
            <person name="Adriaenssens E.M."/>
            <person name="Foster-Nyarko E."/>
            <person name="Jarju S."/>
            <person name="Secka A."/>
            <person name="Antonio M."/>
            <person name="Oren A."/>
            <person name="Chaudhuri R.R."/>
            <person name="La Ragione R."/>
            <person name="Hildebrand F."/>
            <person name="Pallen M.J."/>
        </authorList>
    </citation>
    <scope>NUCLEOTIDE SEQUENCE</scope>
    <source>
        <strain evidence="3">ChiHjej12B11-24981</strain>
    </source>
</reference>
<feature type="transmembrane region" description="Helical" evidence="2">
    <location>
        <begin position="146"/>
        <end position="165"/>
    </location>
</feature>
<name>A0A9D2A6U8_9BACE</name>
<dbReference type="AlphaFoldDB" id="A0A9D2A6U8"/>
<proteinExistence type="predicted"/>
<evidence type="ECO:0000256" key="1">
    <source>
        <dbReference type="SAM" id="MobiDB-lite"/>
    </source>
</evidence>
<dbReference type="EMBL" id="DXCK01000128">
    <property type="protein sequence ID" value="HIZ02515.1"/>
    <property type="molecule type" value="Genomic_DNA"/>
</dbReference>
<keyword evidence="2" id="KW-0472">Membrane</keyword>
<evidence type="ECO:0000256" key="2">
    <source>
        <dbReference type="SAM" id="Phobius"/>
    </source>
</evidence>
<evidence type="ECO:0008006" key="5">
    <source>
        <dbReference type="Google" id="ProtNLM"/>
    </source>
</evidence>